<proteinExistence type="predicted"/>
<name>A0ACB8RTV5_9AGAM</name>
<accession>A0ACB8RTV5</accession>
<dbReference type="Proteomes" id="UP000814033">
    <property type="component" value="Unassembled WGS sequence"/>
</dbReference>
<dbReference type="EMBL" id="MU275899">
    <property type="protein sequence ID" value="KAI0047739.1"/>
    <property type="molecule type" value="Genomic_DNA"/>
</dbReference>
<sequence>MCRNAHNIENARAVFDQEMASVNTVLRLMRARRNELAPVFALPTEIMAEIFALLATVDVPRCYRHLHVRQYRLGWVNVTHVCRRWRALALDLPRLWTSISFALGRKWAEVFLARSRTAPVFI</sequence>
<comment type="caution">
    <text evidence="1">The sequence shown here is derived from an EMBL/GenBank/DDBJ whole genome shotgun (WGS) entry which is preliminary data.</text>
</comment>
<evidence type="ECO:0000313" key="2">
    <source>
        <dbReference type="Proteomes" id="UP000814033"/>
    </source>
</evidence>
<evidence type="ECO:0000313" key="1">
    <source>
        <dbReference type="EMBL" id="KAI0047739.1"/>
    </source>
</evidence>
<protein>
    <submittedName>
        <fullName evidence="1">Uncharacterized protein</fullName>
    </submittedName>
</protein>
<keyword evidence="2" id="KW-1185">Reference proteome</keyword>
<feature type="non-terminal residue" evidence="1">
    <location>
        <position position="122"/>
    </location>
</feature>
<reference evidence="1" key="2">
    <citation type="journal article" date="2022" name="New Phytol.">
        <title>Evolutionary transition to the ectomycorrhizal habit in the genomes of a hyperdiverse lineage of mushroom-forming fungi.</title>
        <authorList>
            <person name="Looney B."/>
            <person name="Miyauchi S."/>
            <person name="Morin E."/>
            <person name="Drula E."/>
            <person name="Courty P.E."/>
            <person name="Kohler A."/>
            <person name="Kuo A."/>
            <person name="LaButti K."/>
            <person name="Pangilinan J."/>
            <person name="Lipzen A."/>
            <person name="Riley R."/>
            <person name="Andreopoulos W."/>
            <person name="He G."/>
            <person name="Johnson J."/>
            <person name="Nolan M."/>
            <person name="Tritt A."/>
            <person name="Barry K.W."/>
            <person name="Grigoriev I.V."/>
            <person name="Nagy L.G."/>
            <person name="Hibbett D."/>
            <person name="Henrissat B."/>
            <person name="Matheny P.B."/>
            <person name="Labbe J."/>
            <person name="Martin F.M."/>
        </authorList>
    </citation>
    <scope>NUCLEOTIDE SEQUENCE</scope>
    <source>
        <strain evidence="1">FP105234-sp</strain>
    </source>
</reference>
<reference evidence="1" key="1">
    <citation type="submission" date="2021-02" db="EMBL/GenBank/DDBJ databases">
        <authorList>
            <consortium name="DOE Joint Genome Institute"/>
            <person name="Ahrendt S."/>
            <person name="Looney B.P."/>
            <person name="Miyauchi S."/>
            <person name="Morin E."/>
            <person name="Drula E."/>
            <person name="Courty P.E."/>
            <person name="Chicoki N."/>
            <person name="Fauchery L."/>
            <person name="Kohler A."/>
            <person name="Kuo A."/>
            <person name="Labutti K."/>
            <person name="Pangilinan J."/>
            <person name="Lipzen A."/>
            <person name="Riley R."/>
            <person name="Andreopoulos W."/>
            <person name="He G."/>
            <person name="Johnson J."/>
            <person name="Barry K.W."/>
            <person name="Grigoriev I.V."/>
            <person name="Nagy L."/>
            <person name="Hibbett D."/>
            <person name="Henrissat B."/>
            <person name="Matheny P.B."/>
            <person name="Labbe J."/>
            <person name="Martin F."/>
        </authorList>
    </citation>
    <scope>NUCLEOTIDE SEQUENCE</scope>
    <source>
        <strain evidence="1">FP105234-sp</strain>
    </source>
</reference>
<gene>
    <name evidence="1" type="ORF">FA95DRAFT_1492138</name>
</gene>
<organism evidence="1 2">
    <name type="scientific">Auriscalpium vulgare</name>
    <dbReference type="NCBI Taxonomy" id="40419"/>
    <lineage>
        <taxon>Eukaryota</taxon>
        <taxon>Fungi</taxon>
        <taxon>Dikarya</taxon>
        <taxon>Basidiomycota</taxon>
        <taxon>Agaricomycotina</taxon>
        <taxon>Agaricomycetes</taxon>
        <taxon>Russulales</taxon>
        <taxon>Auriscalpiaceae</taxon>
        <taxon>Auriscalpium</taxon>
    </lineage>
</organism>